<gene>
    <name evidence="1" type="ORF">NCTC8129_02865</name>
</gene>
<protein>
    <submittedName>
        <fullName evidence="1">Phage protein, putative</fullName>
    </submittedName>
</protein>
<dbReference type="Proteomes" id="UP000254070">
    <property type="component" value="Unassembled WGS sequence"/>
</dbReference>
<sequence length="279" mass="32702">MNKKELIDKQALIETLEELKKNSKRCIGIDWRGKTVAYFNLIGLVKQLNESQKPVMPKFFDDWAKQVLEKRDKFYAISLITRAGWGYGVDFELNYDRSPSGTKELLNWIVENEGDDYPNKKKAVEALLHGYEVEESKWVVNEGDLVIRKGEHEAKVYFVESVDDDGILLVNGIKDEFFTDLDDRSVDEESINYFYENFRLLAKKDNLEAEKEPLYYVKLPVVYFNHLDLETYLMKDDRGNITIADNNDFDDMKFTESEIKAIDERYWPFAVPVEEVAER</sequence>
<dbReference type="Pfam" id="PF07852">
    <property type="entry name" value="DUF1642"/>
    <property type="match status" value="1"/>
</dbReference>
<reference evidence="1 2" key="1">
    <citation type="submission" date="2018-06" db="EMBL/GenBank/DDBJ databases">
        <authorList>
            <consortium name="Pathogen Informatics"/>
            <person name="Doyle S."/>
        </authorList>
    </citation>
    <scope>NUCLEOTIDE SEQUENCE [LARGE SCALE GENOMIC DNA]</scope>
    <source>
        <strain evidence="1 2">NCTC8129</strain>
    </source>
</reference>
<dbReference type="AlphaFoldDB" id="A0A377KQH2"/>
<proteinExistence type="predicted"/>
<accession>A0A377KQH2</accession>
<evidence type="ECO:0000313" key="2">
    <source>
        <dbReference type="Proteomes" id="UP000254070"/>
    </source>
</evidence>
<organism evidence="1 2">
    <name type="scientific">Enterococcus durans</name>
    <dbReference type="NCBI Taxonomy" id="53345"/>
    <lineage>
        <taxon>Bacteria</taxon>
        <taxon>Bacillati</taxon>
        <taxon>Bacillota</taxon>
        <taxon>Bacilli</taxon>
        <taxon>Lactobacillales</taxon>
        <taxon>Enterococcaceae</taxon>
        <taxon>Enterococcus</taxon>
    </lineage>
</organism>
<name>A0A377KQH2_9ENTE</name>
<dbReference type="InterPro" id="IPR012865">
    <property type="entry name" value="DUF1642"/>
</dbReference>
<dbReference type="EMBL" id="UGIF01000002">
    <property type="protein sequence ID" value="STP30614.1"/>
    <property type="molecule type" value="Genomic_DNA"/>
</dbReference>
<dbReference type="RefSeq" id="WP_309543719.1">
    <property type="nucleotide sequence ID" value="NZ_UGIF01000002.1"/>
</dbReference>
<evidence type="ECO:0000313" key="1">
    <source>
        <dbReference type="EMBL" id="STP30614.1"/>
    </source>
</evidence>